<name>A0ABV7NWQ2_9PSEU</name>
<dbReference type="InterPro" id="IPR019587">
    <property type="entry name" value="Polyketide_cyclase/dehydratase"/>
</dbReference>
<dbReference type="EMBL" id="JBHRWK010000014">
    <property type="protein sequence ID" value="MFC3450082.1"/>
    <property type="molecule type" value="Genomic_DNA"/>
</dbReference>
<sequence>MKQVQSRVVTPKPIDEVYAYLADFTNQPEWRFDVVSCSLASGEGGAPGVKYHQRVKPRGKEIDSEVELTRADKPDEVAFRTLDPGPVSVSGAWHLKSTGTGTGTEVICDVTIETHGFLRLLEFTMGPSLRKISDRYERDLSARLNP</sequence>
<gene>
    <name evidence="1" type="ORF">ACFOSH_11635</name>
</gene>
<evidence type="ECO:0000313" key="2">
    <source>
        <dbReference type="Proteomes" id="UP001595645"/>
    </source>
</evidence>
<organism evidence="1 2">
    <name type="scientific">Amycolatopsis speibonae</name>
    <dbReference type="NCBI Taxonomy" id="1450224"/>
    <lineage>
        <taxon>Bacteria</taxon>
        <taxon>Bacillati</taxon>
        <taxon>Actinomycetota</taxon>
        <taxon>Actinomycetes</taxon>
        <taxon>Pseudonocardiales</taxon>
        <taxon>Pseudonocardiaceae</taxon>
        <taxon>Amycolatopsis</taxon>
    </lineage>
</organism>
<dbReference type="Pfam" id="PF10604">
    <property type="entry name" value="Polyketide_cyc2"/>
    <property type="match status" value="1"/>
</dbReference>
<keyword evidence="2" id="KW-1185">Reference proteome</keyword>
<accession>A0ABV7NWQ2</accession>
<proteinExistence type="predicted"/>
<dbReference type="SUPFAM" id="SSF55961">
    <property type="entry name" value="Bet v1-like"/>
    <property type="match status" value="1"/>
</dbReference>
<dbReference type="InterPro" id="IPR023393">
    <property type="entry name" value="START-like_dom_sf"/>
</dbReference>
<dbReference type="RefSeq" id="WP_378238749.1">
    <property type="nucleotide sequence ID" value="NZ_JBHRWK010000014.1"/>
</dbReference>
<evidence type="ECO:0000313" key="1">
    <source>
        <dbReference type="EMBL" id="MFC3450082.1"/>
    </source>
</evidence>
<protein>
    <submittedName>
        <fullName evidence="1">SRPBCC family protein</fullName>
    </submittedName>
</protein>
<dbReference type="Gene3D" id="3.30.530.20">
    <property type="match status" value="1"/>
</dbReference>
<comment type="caution">
    <text evidence="1">The sequence shown here is derived from an EMBL/GenBank/DDBJ whole genome shotgun (WGS) entry which is preliminary data.</text>
</comment>
<dbReference type="Proteomes" id="UP001595645">
    <property type="component" value="Unassembled WGS sequence"/>
</dbReference>
<reference evidence="2" key="1">
    <citation type="journal article" date="2019" name="Int. J. Syst. Evol. Microbiol.">
        <title>The Global Catalogue of Microorganisms (GCM) 10K type strain sequencing project: providing services to taxonomists for standard genome sequencing and annotation.</title>
        <authorList>
            <consortium name="The Broad Institute Genomics Platform"/>
            <consortium name="The Broad Institute Genome Sequencing Center for Infectious Disease"/>
            <person name="Wu L."/>
            <person name="Ma J."/>
        </authorList>
    </citation>
    <scope>NUCLEOTIDE SEQUENCE [LARGE SCALE GENOMIC DNA]</scope>
    <source>
        <strain evidence="2">CGMCC 4.7676</strain>
    </source>
</reference>